<accession>A0A7G1G586</accession>
<dbReference type="Pfam" id="PF06949">
    <property type="entry name" value="DUF1292"/>
    <property type="match status" value="1"/>
</dbReference>
<gene>
    <name evidence="1" type="ORF">OSSY52_03250</name>
</gene>
<organism evidence="1 2">
    <name type="scientific">Tepiditoga spiralis</name>
    <dbReference type="NCBI Taxonomy" id="2108365"/>
    <lineage>
        <taxon>Bacteria</taxon>
        <taxon>Thermotogati</taxon>
        <taxon>Thermotogota</taxon>
        <taxon>Thermotogae</taxon>
        <taxon>Petrotogales</taxon>
        <taxon>Petrotogaceae</taxon>
        <taxon>Tepiditoga</taxon>
    </lineage>
</organism>
<evidence type="ECO:0000313" key="2">
    <source>
        <dbReference type="Proteomes" id="UP000516361"/>
    </source>
</evidence>
<proteinExistence type="predicted"/>
<name>A0A7G1G586_9BACT</name>
<evidence type="ECO:0008006" key="3">
    <source>
        <dbReference type="Google" id="ProtNLM"/>
    </source>
</evidence>
<dbReference type="InterPro" id="IPR009711">
    <property type="entry name" value="UPF0473"/>
</dbReference>
<reference evidence="1 2" key="1">
    <citation type="submission" date="2018-06" db="EMBL/GenBank/DDBJ databases">
        <title>Genome sequencing of Oceanotoga sp. sy52.</title>
        <authorList>
            <person name="Mori K."/>
        </authorList>
    </citation>
    <scope>NUCLEOTIDE SEQUENCE [LARGE SCALE GENOMIC DNA]</scope>
    <source>
        <strain evidence="2">sy52</strain>
    </source>
</reference>
<dbReference type="RefSeq" id="WP_190615310.1">
    <property type="nucleotide sequence ID" value="NZ_AP018712.1"/>
</dbReference>
<keyword evidence="2" id="KW-1185">Reference proteome</keyword>
<sequence>MENIEFFTLTGEDGNEYHFMYVDEIELNGTKYWICDEAFPEENAEEIVLGDSVAFKVIQDGEDFFLDSIEDEKEYEAVSKAWEEAEKEIEIDEDADFEIKEKE</sequence>
<dbReference type="KEGG" id="ocy:OSSY52_03250"/>
<dbReference type="EMBL" id="AP018712">
    <property type="protein sequence ID" value="BBE30184.1"/>
    <property type="molecule type" value="Genomic_DNA"/>
</dbReference>
<protein>
    <recommendedName>
        <fullName evidence="3">DUF1292 domain-containing protein</fullName>
    </recommendedName>
</protein>
<evidence type="ECO:0000313" key="1">
    <source>
        <dbReference type="EMBL" id="BBE30184.1"/>
    </source>
</evidence>
<dbReference type="AlphaFoldDB" id="A0A7G1G586"/>
<dbReference type="Proteomes" id="UP000516361">
    <property type="component" value="Chromosome"/>
</dbReference>
<dbReference type="InParanoid" id="A0A7G1G586"/>